<proteinExistence type="predicted"/>
<name>A0ABT4BI71_9ACTN</name>
<dbReference type="RefSeq" id="WP_267570309.1">
    <property type="nucleotide sequence ID" value="NZ_JAPNTZ010000030.1"/>
</dbReference>
<organism evidence="2 3">
    <name type="scientific">Paractinoplanes pyxinae</name>
    <dbReference type="NCBI Taxonomy" id="2997416"/>
    <lineage>
        <taxon>Bacteria</taxon>
        <taxon>Bacillati</taxon>
        <taxon>Actinomycetota</taxon>
        <taxon>Actinomycetes</taxon>
        <taxon>Micromonosporales</taxon>
        <taxon>Micromonosporaceae</taxon>
        <taxon>Paractinoplanes</taxon>
    </lineage>
</organism>
<feature type="compositionally biased region" description="Low complexity" evidence="1">
    <location>
        <begin position="162"/>
        <end position="173"/>
    </location>
</feature>
<evidence type="ECO:0008006" key="4">
    <source>
        <dbReference type="Google" id="ProtNLM"/>
    </source>
</evidence>
<protein>
    <recommendedName>
        <fullName evidence="4">GAF domain-containing protein</fullName>
    </recommendedName>
</protein>
<dbReference type="EMBL" id="JAPNTZ010000030">
    <property type="protein sequence ID" value="MCY1145692.1"/>
    <property type="molecule type" value="Genomic_DNA"/>
</dbReference>
<sequence length="173" mass="18408">MLRAARVILRDISAQQRTERVTALIRHAAVTANDTTTFSEAAATVMQQVCSRLGWVAGRAWAPDGGPAVWHVDENHHSSALCRLRELAERGGAPTHQEMAFEAESRVATGPEDLKPMGPAVQLCGVGAAVAVPVLARGDVCGILAFYLPGQRVDPSRDRGRPQAGRAGARPGR</sequence>
<dbReference type="InterPro" id="IPR029016">
    <property type="entry name" value="GAF-like_dom_sf"/>
</dbReference>
<reference evidence="2" key="1">
    <citation type="submission" date="2022-11" db="EMBL/GenBank/DDBJ databases">
        <authorList>
            <person name="Somphong A."/>
            <person name="Phongsopitanun W."/>
        </authorList>
    </citation>
    <scope>NUCLEOTIDE SEQUENCE</scope>
    <source>
        <strain evidence="2">Pm04-4</strain>
    </source>
</reference>
<evidence type="ECO:0000256" key="1">
    <source>
        <dbReference type="SAM" id="MobiDB-lite"/>
    </source>
</evidence>
<gene>
    <name evidence="2" type="ORF">OWR29_47480</name>
</gene>
<dbReference type="Proteomes" id="UP001151002">
    <property type="component" value="Unassembled WGS sequence"/>
</dbReference>
<comment type="caution">
    <text evidence="2">The sequence shown here is derived from an EMBL/GenBank/DDBJ whole genome shotgun (WGS) entry which is preliminary data.</text>
</comment>
<evidence type="ECO:0000313" key="2">
    <source>
        <dbReference type="EMBL" id="MCY1145692.1"/>
    </source>
</evidence>
<keyword evidence="3" id="KW-1185">Reference proteome</keyword>
<dbReference type="Gene3D" id="3.30.450.40">
    <property type="match status" value="1"/>
</dbReference>
<accession>A0ABT4BI71</accession>
<feature type="region of interest" description="Disordered" evidence="1">
    <location>
        <begin position="154"/>
        <end position="173"/>
    </location>
</feature>
<evidence type="ECO:0000313" key="3">
    <source>
        <dbReference type="Proteomes" id="UP001151002"/>
    </source>
</evidence>